<keyword evidence="9" id="KW-1185">Reference proteome</keyword>
<dbReference type="SUPFAM" id="SSF53335">
    <property type="entry name" value="S-adenosyl-L-methionine-dependent methyltransferases"/>
    <property type="match status" value="1"/>
</dbReference>
<dbReference type="NCBIfam" id="TIGR03534">
    <property type="entry name" value="RF_mod_PrmC"/>
    <property type="match status" value="1"/>
</dbReference>
<dbReference type="Gene3D" id="3.40.50.150">
    <property type="entry name" value="Vaccinia Virus protein VP39"/>
    <property type="match status" value="1"/>
</dbReference>
<dbReference type="NCBIfam" id="TIGR00536">
    <property type="entry name" value="hemK_fam"/>
    <property type="match status" value="1"/>
</dbReference>
<dbReference type="Proteomes" id="UP000286100">
    <property type="component" value="Unassembled WGS sequence"/>
</dbReference>
<feature type="binding site" evidence="5">
    <location>
        <begin position="123"/>
        <end position="127"/>
    </location>
    <ligand>
        <name>S-adenosyl-L-methionine</name>
        <dbReference type="ChEBI" id="CHEBI:59789"/>
    </ligand>
</feature>
<keyword evidence="3 5" id="KW-0949">S-adenosyl-L-methionine</keyword>
<dbReference type="OrthoDB" id="9800643at2"/>
<dbReference type="InterPro" id="IPR040758">
    <property type="entry name" value="PrmC_N"/>
</dbReference>
<comment type="function">
    <text evidence="5">Methylates the class 1 translation termination release factors RF1/PrfA and RF2/PrfB on the glutamine residue of the universally conserved GGQ motif.</text>
</comment>
<evidence type="ECO:0000256" key="3">
    <source>
        <dbReference type="ARBA" id="ARBA00022691"/>
    </source>
</evidence>
<feature type="domain" description="Release factor glutamine methyltransferase N-terminal" evidence="7">
    <location>
        <begin position="12"/>
        <end position="78"/>
    </location>
</feature>
<dbReference type="AlphaFoldDB" id="A0A418WS95"/>
<feature type="binding site" evidence="5">
    <location>
        <position position="189"/>
    </location>
    <ligand>
        <name>S-adenosyl-L-methionine</name>
        <dbReference type="ChEBI" id="CHEBI:59789"/>
    </ligand>
</feature>
<organism evidence="8 9">
    <name type="scientific">Sphingomonas cavernae</name>
    <dbReference type="NCBI Taxonomy" id="2320861"/>
    <lineage>
        <taxon>Bacteria</taxon>
        <taxon>Pseudomonadati</taxon>
        <taxon>Pseudomonadota</taxon>
        <taxon>Alphaproteobacteria</taxon>
        <taxon>Sphingomonadales</taxon>
        <taxon>Sphingomonadaceae</taxon>
        <taxon>Sphingomonas</taxon>
    </lineage>
</organism>
<comment type="similarity">
    <text evidence="5">Belongs to the protein N5-glutamine methyltransferase family. PrmC subfamily.</text>
</comment>
<dbReference type="InterPro" id="IPR002052">
    <property type="entry name" value="DNA_methylase_N6_adenine_CS"/>
</dbReference>
<evidence type="ECO:0000256" key="2">
    <source>
        <dbReference type="ARBA" id="ARBA00022679"/>
    </source>
</evidence>
<dbReference type="PANTHER" id="PTHR18895">
    <property type="entry name" value="HEMK METHYLTRANSFERASE"/>
    <property type="match status" value="1"/>
</dbReference>
<evidence type="ECO:0000256" key="5">
    <source>
        <dbReference type="HAMAP-Rule" id="MF_02126"/>
    </source>
</evidence>
<dbReference type="GO" id="GO:0102559">
    <property type="term" value="F:peptide chain release factor N(5)-glutamine methyltransferase activity"/>
    <property type="evidence" value="ECO:0007669"/>
    <property type="project" value="UniProtKB-EC"/>
</dbReference>
<dbReference type="Gene3D" id="1.10.8.10">
    <property type="entry name" value="DNA helicase RuvA subunit, C-terminal domain"/>
    <property type="match status" value="1"/>
</dbReference>
<dbReference type="PROSITE" id="PS00092">
    <property type="entry name" value="N6_MTASE"/>
    <property type="match status" value="1"/>
</dbReference>
<dbReference type="InterPro" id="IPR004556">
    <property type="entry name" value="HemK-like"/>
</dbReference>
<dbReference type="InterPro" id="IPR007848">
    <property type="entry name" value="Small_mtfrase_dom"/>
</dbReference>
<dbReference type="Pfam" id="PF17827">
    <property type="entry name" value="PrmC_N"/>
    <property type="match status" value="1"/>
</dbReference>
<evidence type="ECO:0000313" key="8">
    <source>
        <dbReference type="EMBL" id="RJF94128.1"/>
    </source>
</evidence>
<evidence type="ECO:0000256" key="4">
    <source>
        <dbReference type="ARBA" id="ARBA00048391"/>
    </source>
</evidence>
<dbReference type="InterPro" id="IPR050320">
    <property type="entry name" value="N5-glutamine_MTase"/>
</dbReference>
<feature type="binding site" evidence="5">
    <location>
        <position position="146"/>
    </location>
    <ligand>
        <name>S-adenosyl-L-methionine</name>
        <dbReference type="ChEBI" id="CHEBI:59789"/>
    </ligand>
</feature>
<proteinExistence type="inferred from homology"/>
<protein>
    <recommendedName>
        <fullName evidence="5">Release factor glutamine methyltransferase</fullName>
        <shortName evidence="5">RF MTase</shortName>
        <ecNumber evidence="5">2.1.1.297</ecNumber>
    </recommendedName>
    <alternativeName>
        <fullName evidence="5">N5-glutamine methyltransferase PrmC</fullName>
    </alternativeName>
    <alternativeName>
        <fullName evidence="5">Protein-(glutamine-N5) MTase PrmC</fullName>
    </alternativeName>
    <alternativeName>
        <fullName evidence="5">Protein-glutamine N-methyltransferase PrmC</fullName>
    </alternativeName>
</protein>
<evidence type="ECO:0000259" key="7">
    <source>
        <dbReference type="Pfam" id="PF17827"/>
    </source>
</evidence>
<evidence type="ECO:0000259" key="6">
    <source>
        <dbReference type="Pfam" id="PF05175"/>
    </source>
</evidence>
<gene>
    <name evidence="5 8" type="primary">prmC</name>
    <name evidence="8" type="ORF">D3876_07690</name>
</gene>
<evidence type="ECO:0000256" key="1">
    <source>
        <dbReference type="ARBA" id="ARBA00022603"/>
    </source>
</evidence>
<comment type="catalytic activity">
    <reaction evidence="4 5">
        <text>L-glutaminyl-[peptide chain release factor] + S-adenosyl-L-methionine = N(5)-methyl-L-glutaminyl-[peptide chain release factor] + S-adenosyl-L-homocysteine + H(+)</text>
        <dbReference type="Rhea" id="RHEA:42896"/>
        <dbReference type="Rhea" id="RHEA-COMP:10271"/>
        <dbReference type="Rhea" id="RHEA-COMP:10272"/>
        <dbReference type="ChEBI" id="CHEBI:15378"/>
        <dbReference type="ChEBI" id="CHEBI:30011"/>
        <dbReference type="ChEBI" id="CHEBI:57856"/>
        <dbReference type="ChEBI" id="CHEBI:59789"/>
        <dbReference type="ChEBI" id="CHEBI:61891"/>
        <dbReference type="EC" id="2.1.1.297"/>
    </reaction>
</comment>
<dbReference type="GO" id="GO:0003676">
    <property type="term" value="F:nucleic acid binding"/>
    <property type="evidence" value="ECO:0007669"/>
    <property type="project" value="InterPro"/>
</dbReference>
<feature type="domain" description="Methyltransferase small" evidence="6">
    <location>
        <begin position="113"/>
        <end position="197"/>
    </location>
</feature>
<dbReference type="InterPro" id="IPR029063">
    <property type="entry name" value="SAM-dependent_MTases_sf"/>
</dbReference>
<dbReference type="EMBL" id="QYUM01000002">
    <property type="protein sequence ID" value="RJF94128.1"/>
    <property type="molecule type" value="Genomic_DNA"/>
</dbReference>
<evidence type="ECO:0000313" key="9">
    <source>
        <dbReference type="Proteomes" id="UP000286100"/>
    </source>
</evidence>
<dbReference type="CDD" id="cd02440">
    <property type="entry name" value="AdoMet_MTases"/>
    <property type="match status" value="1"/>
</dbReference>
<accession>A0A418WS95</accession>
<feature type="binding site" evidence="5">
    <location>
        <begin position="189"/>
        <end position="192"/>
    </location>
    <ligand>
        <name>substrate</name>
    </ligand>
</feature>
<dbReference type="Pfam" id="PF05175">
    <property type="entry name" value="MTS"/>
    <property type="match status" value="1"/>
</dbReference>
<keyword evidence="1 5" id="KW-0489">Methyltransferase</keyword>
<dbReference type="InterPro" id="IPR019874">
    <property type="entry name" value="RF_methyltr_PrmC"/>
</dbReference>
<name>A0A418WS95_9SPHN</name>
<dbReference type="GO" id="GO:0032259">
    <property type="term" value="P:methylation"/>
    <property type="evidence" value="ECO:0007669"/>
    <property type="project" value="UniProtKB-KW"/>
</dbReference>
<dbReference type="HAMAP" id="MF_02126">
    <property type="entry name" value="RF_methyltr_PrmC"/>
    <property type="match status" value="1"/>
</dbReference>
<sequence>MRLSGLPISIAEALRVAAGRLDGASDTPRLDAELLMAHALGVSREDVLLGRAGSVAPARFEALVERRLTGEPLAYITGTRDFWTITLGVAPGVLIPRPDSETLIEAGVAHFGSDGPRTVLDLGTGPGTLLLAALDQWPAAIGLGIDASEIALDIARANAARLGMAGRATFRHGDWAKGLAERFDLILCNPPYIAESEQIAHGVSGFEPHEALFAGPDGLSGYRKLACQIPPLIAAGGLAAIEIGSTQRTEVEAFFADSGCVVTCQRDLGGRDRAILLSRQ</sequence>
<feature type="binding site" evidence="5">
    <location>
        <position position="175"/>
    </location>
    <ligand>
        <name>S-adenosyl-L-methionine</name>
        <dbReference type="ChEBI" id="CHEBI:59789"/>
    </ligand>
</feature>
<reference evidence="8 9" key="1">
    <citation type="submission" date="2018-09" db="EMBL/GenBank/DDBJ databases">
        <authorList>
            <person name="Zhu H."/>
        </authorList>
    </citation>
    <scope>NUCLEOTIDE SEQUENCE [LARGE SCALE GENOMIC DNA]</scope>
    <source>
        <strain evidence="8 9">K2R01-6</strain>
    </source>
</reference>
<keyword evidence="2 5" id="KW-0808">Transferase</keyword>
<comment type="caution">
    <text evidence="8">The sequence shown here is derived from an EMBL/GenBank/DDBJ whole genome shotgun (WGS) entry which is preliminary data.</text>
</comment>
<dbReference type="PANTHER" id="PTHR18895:SF74">
    <property type="entry name" value="MTRF1L RELEASE FACTOR GLUTAMINE METHYLTRANSFERASE"/>
    <property type="match status" value="1"/>
</dbReference>
<dbReference type="EC" id="2.1.1.297" evidence="5"/>